<feature type="compositionally biased region" description="Low complexity" evidence="1">
    <location>
        <begin position="28"/>
        <end position="39"/>
    </location>
</feature>
<keyword evidence="2" id="KW-1185">Reference proteome</keyword>
<dbReference type="AlphaFoldDB" id="A0A915IV86"/>
<dbReference type="Proteomes" id="UP000887565">
    <property type="component" value="Unplaced"/>
</dbReference>
<reference evidence="3" key="1">
    <citation type="submission" date="2022-11" db="UniProtKB">
        <authorList>
            <consortium name="WormBaseParasite"/>
        </authorList>
    </citation>
    <scope>IDENTIFICATION</scope>
</reference>
<evidence type="ECO:0000313" key="3">
    <source>
        <dbReference type="WBParaSite" id="nRc.2.0.1.t17978-RA"/>
    </source>
</evidence>
<organism evidence="2 3">
    <name type="scientific">Romanomermis culicivorax</name>
    <name type="common">Nematode worm</name>
    <dbReference type="NCBI Taxonomy" id="13658"/>
    <lineage>
        <taxon>Eukaryota</taxon>
        <taxon>Metazoa</taxon>
        <taxon>Ecdysozoa</taxon>
        <taxon>Nematoda</taxon>
        <taxon>Enoplea</taxon>
        <taxon>Dorylaimia</taxon>
        <taxon>Mermithida</taxon>
        <taxon>Mermithoidea</taxon>
        <taxon>Mermithidae</taxon>
        <taxon>Romanomermis</taxon>
    </lineage>
</organism>
<feature type="region of interest" description="Disordered" evidence="1">
    <location>
        <begin position="1"/>
        <end position="47"/>
    </location>
</feature>
<evidence type="ECO:0000256" key="1">
    <source>
        <dbReference type="SAM" id="MobiDB-lite"/>
    </source>
</evidence>
<sequence length="87" mass="9589">MKIELSKNTRRKQERGQSKGRTKQNLPSSSSRAATSKFSGATKLSGRLDNRPFREFCCCCGGIDRMLKTGPNETTSSVVVCLKILCC</sequence>
<protein>
    <submittedName>
        <fullName evidence="3">Uncharacterized protein</fullName>
    </submittedName>
</protein>
<dbReference type="WBParaSite" id="nRc.2.0.1.t17978-RA">
    <property type="protein sequence ID" value="nRc.2.0.1.t17978-RA"/>
    <property type="gene ID" value="nRc.2.0.1.g17978"/>
</dbReference>
<feature type="compositionally biased region" description="Basic residues" evidence="1">
    <location>
        <begin position="8"/>
        <end position="22"/>
    </location>
</feature>
<name>A0A915IV86_ROMCU</name>
<accession>A0A915IV86</accession>
<evidence type="ECO:0000313" key="2">
    <source>
        <dbReference type="Proteomes" id="UP000887565"/>
    </source>
</evidence>
<proteinExistence type="predicted"/>